<protein>
    <submittedName>
        <fullName evidence="2">Uncharacterized protein</fullName>
    </submittedName>
</protein>
<dbReference type="Proteomes" id="UP000283634">
    <property type="component" value="Unassembled WGS sequence"/>
</dbReference>
<keyword evidence="3" id="KW-1185">Reference proteome</keyword>
<sequence>MGAHKGCKDFFEDVLECGCKRCTSNTPMPAFWLSLLYDARASALDSNLAVTFMSTVERGRHVCRDHFFVGLQGTTKTAPSPSLLQFIWPRSIQLQRARLCVSSGLRAEPKDRPRFSTCSHKLKSTPWIWTVAAMGVAASNLLHAAAIVGVGSMKLFFSGAA</sequence>
<comment type="caution">
    <text evidence="2">The sequence shown here is derived from an EMBL/GenBank/DDBJ whole genome shotgun (WGS) entry which is preliminary data.</text>
</comment>
<dbReference type="GeneID" id="40330955"/>
<organism evidence="2 3">
    <name type="scientific">Trypanosoma rangeli</name>
    <dbReference type="NCBI Taxonomy" id="5698"/>
    <lineage>
        <taxon>Eukaryota</taxon>
        <taxon>Discoba</taxon>
        <taxon>Euglenozoa</taxon>
        <taxon>Kinetoplastea</taxon>
        <taxon>Metakinetoplastina</taxon>
        <taxon>Trypanosomatida</taxon>
        <taxon>Trypanosomatidae</taxon>
        <taxon>Trypanosoma</taxon>
        <taxon>Herpetosoma</taxon>
    </lineage>
</organism>
<keyword evidence="1" id="KW-0812">Transmembrane</keyword>
<reference evidence="2 3" key="1">
    <citation type="journal article" date="2018" name="BMC Genomics">
        <title>Genomic comparison of Trypanosoma conorhini and Trypanosoma rangeli to Trypanosoma cruzi strains of high and low virulence.</title>
        <authorList>
            <person name="Bradwell K.R."/>
            <person name="Koparde V.N."/>
            <person name="Matveyev A.V."/>
            <person name="Serrano M.G."/>
            <person name="Alves J.M."/>
            <person name="Parikh H."/>
            <person name="Huang B."/>
            <person name="Lee V."/>
            <person name="Espinosa-Alvarez O."/>
            <person name="Ortiz P.A."/>
            <person name="Costa-Martins A.G."/>
            <person name="Teixeira M.M."/>
            <person name="Buck G.A."/>
        </authorList>
    </citation>
    <scope>NUCLEOTIDE SEQUENCE [LARGE SCALE GENOMIC DNA]</scope>
    <source>
        <strain evidence="2 3">AM80</strain>
    </source>
</reference>
<name>A0A422N7F3_TRYRA</name>
<keyword evidence="1" id="KW-0472">Membrane</keyword>
<evidence type="ECO:0000256" key="1">
    <source>
        <dbReference type="SAM" id="Phobius"/>
    </source>
</evidence>
<dbReference type="RefSeq" id="XP_029236292.1">
    <property type="nucleotide sequence ID" value="XM_029383838.1"/>
</dbReference>
<feature type="transmembrane region" description="Helical" evidence="1">
    <location>
        <begin position="127"/>
        <end position="150"/>
    </location>
</feature>
<keyword evidence="1" id="KW-1133">Transmembrane helix</keyword>
<evidence type="ECO:0000313" key="2">
    <source>
        <dbReference type="EMBL" id="RNF01375.1"/>
    </source>
</evidence>
<accession>A0A422N7F3</accession>
<gene>
    <name evidence="2" type="ORF">TraAM80_07022</name>
</gene>
<dbReference type="AlphaFoldDB" id="A0A422N7F3"/>
<dbReference type="EMBL" id="MKGL01000277">
    <property type="protein sequence ID" value="RNF01375.1"/>
    <property type="molecule type" value="Genomic_DNA"/>
</dbReference>
<evidence type="ECO:0000313" key="3">
    <source>
        <dbReference type="Proteomes" id="UP000283634"/>
    </source>
</evidence>
<proteinExistence type="predicted"/>